<evidence type="ECO:0000256" key="11">
    <source>
        <dbReference type="SAM" id="Phobius"/>
    </source>
</evidence>
<dbReference type="PROSITE" id="PS50885">
    <property type="entry name" value="HAMP"/>
    <property type="match status" value="1"/>
</dbReference>
<sequence>MLSRLNISQRILLLGLLPLLLLAMVLGASYWAAQTKDKLFHQLYDQHLVILSDVMSAQKLIQQQGLVEIRKYRTGWASADNTRTAVLAQMEQAQQHWQSFTAARPVPDEENSYQALDEAFAGAVKQYEEWLAFAGSDALLVRILNESTINGEIERRITGFTDLADAFIQQQIAAAAVVRDQSVNFTDTLLKAYLFGGLLLLLAIAGLILAIQRSVSMPLNGLRGLLLQVARQSDLRLRAHDQGKDEIAQAAQALNTMLQSFAELIRNLGTSAEALSQQSEQVSAVSEEVSNGSARQTEQVSQVAAAVEQMSMAIRQVAENGRSAASRAEQAEQYSHDGSLVAASSMATTEQLEQKMLQASTVISQLQQDSTQISSVLEVIRKISEQTNLLALNAAIEAARAGEAGRGFSVVADEVRMLSANTQQATESIRTMITQLQQQADSAVTAMEQAATQASESVGQSRQTDQMFRQIAGAVKQIVQLNAEISVATDEQQQVATAIADSITMLNDDIRQLNSGAERSSGASEQLNVLAKQLSQSCQAFKV</sequence>
<dbReference type="GO" id="GO:0007165">
    <property type="term" value="P:signal transduction"/>
    <property type="evidence" value="ECO:0007669"/>
    <property type="project" value="UniProtKB-KW"/>
</dbReference>
<dbReference type="SMART" id="SM00283">
    <property type="entry name" value="MA"/>
    <property type="match status" value="1"/>
</dbReference>
<keyword evidence="5 11" id="KW-0812">Transmembrane</keyword>
<dbReference type="GO" id="GO:0006935">
    <property type="term" value="P:chemotaxis"/>
    <property type="evidence" value="ECO:0007669"/>
    <property type="project" value="UniProtKB-KW"/>
</dbReference>
<evidence type="ECO:0000256" key="7">
    <source>
        <dbReference type="ARBA" id="ARBA00023136"/>
    </source>
</evidence>
<dbReference type="CDD" id="cd11386">
    <property type="entry name" value="MCP_signal"/>
    <property type="match status" value="1"/>
</dbReference>
<keyword evidence="2" id="KW-1003">Cell membrane</keyword>
<keyword evidence="15" id="KW-1185">Reference proteome</keyword>
<proteinExistence type="inferred from homology"/>
<accession>A0A285IWY0</accession>
<dbReference type="EMBL" id="OBEB01000004">
    <property type="protein sequence ID" value="SNY52504.1"/>
    <property type="molecule type" value="Genomic_DNA"/>
</dbReference>
<comment type="subcellular location">
    <subcellularLocation>
        <location evidence="1">Cell membrane</location>
        <topology evidence="1">Multi-pass membrane protein</topology>
    </subcellularLocation>
</comment>
<organism evidence="14 15">
    <name type="scientific">Arsukibacterium tuosuense</name>
    <dbReference type="NCBI Taxonomy" id="1323745"/>
    <lineage>
        <taxon>Bacteria</taxon>
        <taxon>Pseudomonadati</taxon>
        <taxon>Pseudomonadota</taxon>
        <taxon>Gammaproteobacteria</taxon>
        <taxon>Chromatiales</taxon>
        <taxon>Chromatiaceae</taxon>
        <taxon>Arsukibacterium</taxon>
    </lineage>
</organism>
<dbReference type="RefSeq" id="WP_097111390.1">
    <property type="nucleotide sequence ID" value="NZ_OBEB01000004.1"/>
</dbReference>
<name>A0A285IWY0_9GAMM</name>
<dbReference type="PROSITE" id="PS50111">
    <property type="entry name" value="CHEMOTAXIS_TRANSDUC_2"/>
    <property type="match status" value="1"/>
</dbReference>
<dbReference type="Pfam" id="PF00015">
    <property type="entry name" value="MCPsignal"/>
    <property type="match status" value="1"/>
</dbReference>
<evidence type="ECO:0000259" key="13">
    <source>
        <dbReference type="PROSITE" id="PS50885"/>
    </source>
</evidence>
<evidence type="ECO:0000256" key="3">
    <source>
        <dbReference type="ARBA" id="ARBA00022481"/>
    </source>
</evidence>
<feature type="transmembrane region" description="Helical" evidence="11">
    <location>
        <begin position="192"/>
        <end position="211"/>
    </location>
</feature>
<evidence type="ECO:0000313" key="15">
    <source>
        <dbReference type="Proteomes" id="UP000219353"/>
    </source>
</evidence>
<keyword evidence="4" id="KW-0145">Chemotaxis</keyword>
<dbReference type="FunFam" id="1.10.287.950:FF:000001">
    <property type="entry name" value="Methyl-accepting chemotaxis sensory transducer"/>
    <property type="match status" value="1"/>
</dbReference>
<dbReference type="GO" id="GO:0005886">
    <property type="term" value="C:plasma membrane"/>
    <property type="evidence" value="ECO:0007669"/>
    <property type="project" value="UniProtKB-SubCell"/>
</dbReference>
<dbReference type="PANTHER" id="PTHR32089">
    <property type="entry name" value="METHYL-ACCEPTING CHEMOTAXIS PROTEIN MCPB"/>
    <property type="match status" value="1"/>
</dbReference>
<dbReference type="SUPFAM" id="SSF58104">
    <property type="entry name" value="Methyl-accepting chemotaxis protein (MCP) signaling domain"/>
    <property type="match status" value="1"/>
</dbReference>
<evidence type="ECO:0000256" key="2">
    <source>
        <dbReference type="ARBA" id="ARBA00022475"/>
    </source>
</evidence>
<evidence type="ECO:0000256" key="5">
    <source>
        <dbReference type="ARBA" id="ARBA00022692"/>
    </source>
</evidence>
<feature type="domain" description="Methyl-accepting transducer" evidence="12">
    <location>
        <begin position="271"/>
        <end position="507"/>
    </location>
</feature>
<keyword evidence="3" id="KW-0488">Methylation</keyword>
<evidence type="ECO:0000256" key="6">
    <source>
        <dbReference type="ARBA" id="ARBA00022989"/>
    </source>
</evidence>
<keyword evidence="6 11" id="KW-1133">Transmembrane helix</keyword>
<dbReference type="InterPro" id="IPR003660">
    <property type="entry name" value="HAMP_dom"/>
</dbReference>
<dbReference type="Pfam" id="PF02203">
    <property type="entry name" value="TarH"/>
    <property type="match status" value="1"/>
</dbReference>
<evidence type="ECO:0000313" key="14">
    <source>
        <dbReference type="EMBL" id="SNY52504.1"/>
    </source>
</evidence>
<evidence type="ECO:0000256" key="8">
    <source>
        <dbReference type="ARBA" id="ARBA00023224"/>
    </source>
</evidence>
<gene>
    <name evidence="14" type="ORF">SAMN06297280_2141</name>
</gene>
<protein>
    <submittedName>
        <fullName evidence="14">Methyl-accepting chemotaxis sensory transducer with TarH sensor</fullName>
    </submittedName>
</protein>
<evidence type="ECO:0000259" key="12">
    <source>
        <dbReference type="PROSITE" id="PS50111"/>
    </source>
</evidence>
<evidence type="ECO:0000256" key="9">
    <source>
        <dbReference type="ARBA" id="ARBA00029447"/>
    </source>
</evidence>
<dbReference type="AlphaFoldDB" id="A0A285IWY0"/>
<keyword evidence="8 10" id="KW-0807">Transducer</keyword>
<reference evidence="15" key="1">
    <citation type="submission" date="2017-09" db="EMBL/GenBank/DDBJ databases">
        <authorList>
            <person name="Varghese N."/>
            <person name="Submissions S."/>
        </authorList>
    </citation>
    <scope>NUCLEOTIDE SEQUENCE [LARGE SCALE GENOMIC DNA]</scope>
    <source>
        <strain evidence="15">CGMCC 1.12461</strain>
    </source>
</reference>
<dbReference type="Gene3D" id="1.10.287.950">
    <property type="entry name" value="Methyl-accepting chemotaxis protein"/>
    <property type="match status" value="1"/>
</dbReference>
<dbReference type="Proteomes" id="UP000219353">
    <property type="component" value="Unassembled WGS sequence"/>
</dbReference>
<comment type="similarity">
    <text evidence="9">Belongs to the methyl-accepting chemotaxis (MCP) protein family.</text>
</comment>
<dbReference type="InterPro" id="IPR004089">
    <property type="entry name" value="MCPsignal_dom"/>
</dbReference>
<evidence type="ECO:0000256" key="10">
    <source>
        <dbReference type="PROSITE-ProRule" id="PRU00284"/>
    </source>
</evidence>
<evidence type="ECO:0000256" key="4">
    <source>
        <dbReference type="ARBA" id="ARBA00022500"/>
    </source>
</evidence>
<evidence type="ECO:0000256" key="1">
    <source>
        <dbReference type="ARBA" id="ARBA00004651"/>
    </source>
</evidence>
<dbReference type="InterPro" id="IPR003122">
    <property type="entry name" value="Tar_rcpt_lig-bd"/>
</dbReference>
<dbReference type="SMART" id="SM00304">
    <property type="entry name" value="HAMP"/>
    <property type="match status" value="1"/>
</dbReference>
<dbReference type="PANTHER" id="PTHR32089:SF120">
    <property type="entry name" value="METHYL-ACCEPTING CHEMOTAXIS PROTEIN TLPQ"/>
    <property type="match status" value="1"/>
</dbReference>
<dbReference type="CDD" id="cd06225">
    <property type="entry name" value="HAMP"/>
    <property type="match status" value="1"/>
</dbReference>
<keyword evidence="7 11" id="KW-0472">Membrane</keyword>
<feature type="domain" description="HAMP" evidence="13">
    <location>
        <begin position="213"/>
        <end position="266"/>
    </location>
</feature>
<dbReference type="OrthoDB" id="9781845at2"/>